<evidence type="ECO:0000256" key="17">
    <source>
        <dbReference type="ARBA" id="ARBA00023264"/>
    </source>
</evidence>
<comment type="subcellular location">
    <subcellularLocation>
        <location evidence="2">Cell membrane</location>
        <topology evidence="2">Multi-pass membrane protein</topology>
    </subcellularLocation>
</comment>
<sequence>MSNFQLRLISGVVMATAVLVLTWLGGLPFRLFSAAMALGIFYEWSRMSRGGHQDVQTRDSLGFLPGLFMLVVAAAVVVGAPVLGTLALIVILTAVLGILSAVRTGDQWETAGFVYASLSGLSLALLRGDDSAGLLAIVFLFTVVWSTDILAYFVGKALGGPKLAPSISPGKTRSGALGGLVSAVLAALLFGHLAGHSSLLVLGITAALLSIVSQVGDLFESWVKRRHGFKDSGTVIPGHGGVMDRVDALVAAAFALYLIGWALGGADQPAHGLFQG</sequence>
<feature type="transmembrane region" description="Helical" evidence="19">
    <location>
        <begin position="67"/>
        <end position="96"/>
    </location>
</feature>
<dbReference type="GO" id="GO:0004605">
    <property type="term" value="F:phosphatidate cytidylyltransferase activity"/>
    <property type="evidence" value="ECO:0007669"/>
    <property type="project" value="UniProtKB-EC"/>
</dbReference>
<comment type="caution">
    <text evidence="20">The sequence shown here is derived from an EMBL/GenBank/DDBJ whole genome shotgun (WGS) entry which is preliminary data.</text>
</comment>
<keyword evidence="13 19" id="KW-1133">Transmembrane helix</keyword>
<dbReference type="GO" id="GO:0016024">
    <property type="term" value="P:CDP-diacylglycerol biosynthetic process"/>
    <property type="evidence" value="ECO:0007669"/>
    <property type="project" value="TreeGrafter"/>
</dbReference>
<evidence type="ECO:0000256" key="18">
    <source>
        <dbReference type="RuleBase" id="RU003938"/>
    </source>
</evidence>
<evidence type="ECO:0000256" key="8">
    <source>
        <dbReference type="ARBA" id="ARBA00022475"/>
    </source>
</evidence>
<dbReference type="GO" id="GO:0005886">
    <property type="term" value="C:plasma membrane"/>
    <property type="evidence" value="ECO:0007669"/>
    <property type="project" value="UniProtKB-SubCell"/>
</dbReference>
<dbReference type="PROSITE" id="PS01315">
    <property type="entry name" value="CDS"/>
    <property type="match status" value="1"/>
</dbReference>
<evidence type="ECO:0000256" key="4">
    <source>
        <dbReference type="ARBA" id="ARBA00005189"/>
    </source>
</evidence>
<comment type="catalytic activity">
    <reaction evidence="1 18">
        <text>a 1,2-diacyl-sn-glycero-3-phosphate + CTP + H(+) = a CDP-1,2-diacyl-sn-glycerol + diphosphate</text>
        <dbReference type="Rhea" id="RHEA:16229"/>
        <dbReference type="ChEBI" id="CHEBI:15378"/>
        <dbReference type="ChEBI" id="CHEBI:33019"/>
        <dbReference type="ChEBI" id="CHEBI:37563"/>
        <dbReference type="ChEBI" id="CHEBI:58332"/>
        <dbReference type="ChEBI" id="CHEBI:58608"/>
        <dbReference type="EC" id="2.7.7.41"/>
    </reaction>
</comment>
<reference evidence="20" key="1">
    <citation type="submission" date="2021-04" db="EMBL/GenBank/DDBJ databases">
        <title>Pseudaminobacter soli sp. nov., isolated from paddy soil contaminated by heavy metals.</title>
        <authorList>
            <person name="Zhang K."/>
        </authorList>
    </citation>
    <scope>NUCLEOTIDE SEQUENCE</scope>
    <source>
        <strain evidence="20">19-2017</strain>
    </source>
</reference>
<organism evidence="20 21">
    <name type="scientific">Pseudaminobacter soli</name>
    <name type="common">ex Zhang et al. 2022</name>
    <dbReference type="NCBI Taxonomy" id="2831468"/>
    <lineage>
        <taxon>Bacteria</taxon>
        <taxon>Pseudomonadati</taxon>
        <taxon>Pseudomonadota</taxon>
        <taxon>Alphaproteobacteria</taxon>
        <taxon>Hyphomicrobiales</taxon>
        <taxon>Phyllobacteriaceae</taxon>
        <taxon>Pseudaminobacter</taxon>
    </lineage>
</organism>
<feature type="transmembrane region" description="Helical" evidence="19">
    <location>
        <begin position="12"/>
        <end position="42"/>
    </location>
</feature>
<protein>
    <recommendedName>
        <fullName evidence="7 18">Phosphatidate cytidylyltransferase</fullName>
        <ecNumber evidence="6 18">2.7.7.41</ecNumber>
    </recommendedName>
</protein>
<feature type="transmembrane region" description="Helical" evidence="19">
    <location>
        <begin position="199"/>
        <end position="219"/>
    </location>
</feature>
<keyword evidence="17" id="KW-1208">Phospholipid metabolism</keyword>
<gene>
    <name evidence="20" type="ORF">KEU06_22310</name>
</gene>
<evidence type="ECO:0000256" key="9">
    <source>
        <dbReference type="ARBA" id="ARBA00022516"/>
    </source>
</evidence>
<evidence type="ECO:0000256" key="12">
    <source>
        <dbReference type="ARBA" id="ARBA00022695"/>
    </source>
</evidence>
<keyword evidence="8" id="KW-1003">Cell membrane</keyword>
<evidence type="ECO:0000256" key="3">
    <source>
        <dbReference type="ARBA" id="ARBA00005119"/>
    </source>
</evidence>
<evidence type="ECO:0000256" key="1">
    <source>
        <dbReference type="ARBA" id="ARBA00001698"/>
    </source>
</evidence>
<dbReference type="Pfam" id="PF01148">
    <property type="entry name" value="CTP_transf_1"/>
    <property type="match status" value="1"/>
</dbReference>
<evidence type="ECO:0000256" key="13">
    <source>
        <dbReference type="ARBA" id="ARBA00022989"/>
    </source>
</evidence>
<comment type="similarity">
    <text evidence="5 18">Belongs to the CDS family.</text>
</comment>
<evidence type="ECO:0000256" key="7">
    <source>
        <dbReference type="ARBA" id="ARBA00019373"/>
    </source>
</evidence>
<dbReference type="RefSeq" id="WP_188256914.1">
    <property type="nucleotide sequence ID" value="NZ_JABVCF010000013.1"/>
</dbReference>
<dbReference type="PANTHER" id="PTHR46382">
    <property type="entry name" value="PHOSPHATIDATE CYTIDYLYLTRANSFERASE"/>
    <property type="match status" value="1"/>
</dbReference>
<dbReference type="EMBL" id="JAGWCR010000013">
    <property type="protein sequence ID" value="MBS3651352.1"/>
    <property type="molecule type" value="Genomic_DNA"/>
</dbReference>
<evidence type="ECO:0000313" key="21">
    <source>
        <dbReference type="Proteomes" id="UP000680348"/>
    </source>
</evidence>
<evidence type="ECO:0000256" key="5">
    <source>
        <dbReference type="ARBA" id="ARBA00010185"/>
    </source>
</evidence>
<feature type="transmembrane region" description="Helical" evidence="19">
    <location>
        <begin position="132"/>
        <end position="154"/>
    </location>
</feature>
<dbReference type="PANTHER" id="PTHR46382:SF1">
    <property type="entry name" value="PHOSPHATIDATE CYTIDYLYLTRANSFERASE"/>
    <property type="match status" value="1"/>
</dbReference>
<evidence type="ECO:0000256" key="16">
    <source>
        <dbReference type="ARBA" id="ARBA00023209"/>
    </source>
</evidence>
<feature type="transmembrane region" description="Helical" evidence="19">
    <location>
        <begin position="175"/>
        <end position="193"/>
    </location>
</feature>
<name>A0A942E1R6_9HYPH</name>
<keyword evidence="10 18" id="KW-0808">Transferase</keyword>
<evidence type="ECO:0000313" key="20">
    <source>
        <dbReference type="EMBL" id="MBS3651352.1"/>
    </source>
</evidence>
<evidence type="ECO:0000256" key="2">
    <source>
        <dbReference type="ARBA" id="ARBA00004651"/>
    </source>
</evidence>
<keyword evidence="16" id="KW-0594">Phospholipid biosynthesis</keyword>
<dbReference type="InterPro" id="IPR000374">
    <property type="entry name" value="PC_trans"/>
</dbReference>
<evidence type="ECO:0000256" key="15">
    <source>
        <dbReference type="ARBA" id="ARBA00023136"/>
    </source>
</evidence>
<keyword evidence="12 18" id="KW-0548">Nucleotidyltransferase</keyword>
<dbReference type="Proteomes" id="UP000680348">
    <property type="component" value="Unassembled WGS sequence"/>
</dbReference>
<evidence type="ECO:0000256" key="10">
    <source>
        <dbReference type="ARBA" id="ARBA00022679"/>
    </source>
</evidence>
<evidence type="ECO:0000256" key="11">
    <source>
        <dbReference type="ARBA" id="ARBA00022692"/>
    </source>
</evidence>
<feature type="transmembrane region" description="Helical" evidence="19">
    <location>
        <begin position="108"/>
        <end position="126"/>
    </location>
</feature>
<keyword evidence="14" id="KW-0443">Lipid metabolism</keyword>
<keyword evidence="11 18" id="KW-0812">Transmembrane</keyword>
<dbReference type="AlphaFoldDB" id="A0A942E1R6"/>
<keyword evidence="9" id="KW-0444">Lipid biosynthesis</keyword>
<accession>A0A942E1R6</accession>
<proteinExistence type="inferred from homology"/>
<evidence type="ECO:0000256" key="19">
    <source>
        <dbReference type="SAM" id="Phobius"/>
    </source>
</evidence>
<comment type="pathway">
    <text evidence="3 18">Phospholipid metabolism; CDP-diacylglycerol biosynthesis; CDP-diacylglycerol from sn-glycerol 3-phosphate: step 3/3.</text>
</comment>
<evidence type="ECO:0000256" key="14">
    <source>
        <dbReference type="ARBA" id="ARBA00023098"/>
    </source>
</evidence>
<dbReference type="EC" id="2.7.7.41" evidence="6 18"/>
<keyword evidence="21" id="KW-1185">Reference proteome</keyword>
<keyword evidence="15 19" id="KW-0472">Membrane</keyword>
<comment type="pathway">
    <text evidence="4">Lipid metabolism.</text>
</comment>
<evidence type="ECO:0000256" key="6">
    <source>
        <dbReference type="ARBA" id="ARBA00012487"/>
    </source>
</evidence>
<feature type="transmembrane region" description="Helical" evidence="19">
    <location>
        <begin position="246"/>
        <end position="264"/>
    </location>
</feature>